<dbReference type="Proteomes" id="UP000620670">
    <property type="component" value="Unassembled WGS sequence"/>
</dbReference>
<sequence length="80" mass="7979">MTASVAMDSEAADCDHCEGDAATPMPCAKAFCAGSAMILAHAAAGTPVAVTERLASSPDLDGSGLTRLPEPPPPRTILIG</sequence>
<proteinExistence type="predicted"/>
<name>A0ABS0Y612_9HYPH</name>
<evidence type="ECO:0000313" key="3">
    <source>
        <dbReference type="Proteomes" id="UP000620670"/>
    </source>
</evidence>
<protein>
    <submittedName>
        <fullName evidence="2">Uncharacterized protein</fullName>
    </submittedName>
</protein>
<reference evidence="3" key="1">
    <citation type="submission" date="2020-12" db="EMBL/GenBank/DDBJ databases">
        <title>Hymenobacter sp.</title>
        <authorList>
            <person name="Kim M.K."/>
        </authorList>
    </citation>
    <scope>NUCLEOTIDE SEQUENCE [LARGE SCALE GENOMIC DNA]</scope>
    <source>
        <strain evidence="3">BT325</strain>
    </source>
</reference>
<feature type="compositionally biased region" description="Pro residues" evidence="1">
    <location>
        <begin position="69"/>
        <end position="80"/>
    </location>
</feature>
<evidence type="ECO:0000313" key="2">
    <source>
        <dbReference type="EMBL" id="MBJ6127752.1"/>
    </source>
</evidence>
<keyword evidence="3" id="KW-1185">Reference proteome</keyword>
<evidence type="ECO:0000256" key="1">
    <source>
        <dbReference type="SAM" id="MobiDB-lite"/>
    </source>
</evidence>
<accession>A0ABS0Y612</accession>
<dbReference type="RefSeq" id="WP_199050967.1">
    <property type="nucleotide sequence ID" value="NZ_JAELXT010000030.1"/>
</dbReference>
<comment type="caution">
    <text evidence="2">The sequence shown here is derived from an EMBL/GenBank/DDBJ whole genome shotgun (WGS) entry which is preliminary data.</text>
</comment>
<organism evidence="2 3">
    <name type="scientific">Microvirga splendida</name>
    <dbReference type="NCBI Taxonomy" id="2795727"/>
    <lineage>
        <taxon>Bacteria</taxon>
        <taxon>Pseudomonadati</taxon>
        <taxon>Pseudomonadota</taxon>
        <taxon>Alphaproteobacteria</taxon>
        <taxon>Hyphomicrobiales</taxon>
        <taxon>Methylobacteriaceae</taxon>
        <taxon>Microvirga</taxon>
    </lineage>
</organism>
<dbReference type="EMBL" id="JAELXT010000030">
    <property type="protein sequence ID" value="MBJ6127752.1"/>
    <property type="molecule type" value="Genomic_DNA"/>
</dbReference>
<gene>
    <name evidence="2" type="ORF">JAO75_20320</name>
</gene>
<feature type="region of interest" description="Disordered" evidence="1">
    <location>
        <begin position="57"/>
        <end position="80"/>
    </location>
</feature>